<evidence type="ECO:0000256" key="2">
    <source>
        <dbReference type="HAMAP-Rule" id="MF_01940"/>
    </source>
</evidence>
<dbReference type="InterPro" id="IPR009097">
    <property type="entry name" value="Cyclic_Pdiesterase"/>
</dbReference>
<dbReference type="NCBIfam" id="TIGR02258">
    <property type="entry name" value="2_5_ligase"/>
    <property type="match status" value="1"/>
</dbReference>
<feature type="active site" description="Proton acceptor" evidence="2">
    <location>
        <position position="145"/>
    </location>
</feature>
<dbReference type="EMBL" id="DTGZ01000125">
    <property type="protein sequence ID" value="HGV97951.1"/>
    <property type="molecule type" value="Genomic_DNA"/>
</dbReference>
<organism evidence="4">
    <name type="scientific">candidate division WOR-3 bacterium</name>
    <dbReference type="NCBI Taxonomy" id="2052148"/>
    <lineage>
        <taxon>Bacteria</taxon>
        <taxon>Bacteria division WOR-3</taxon>
    </lineage>
</organism>
<keyword evidence="1 2" id="KW-0378">Hydrolase</keyword>
<comment type="caution">
    <text evidence="4">The sequence shown here is derived from an EMBL/GenBank/DDBJ whole genome shotgun (WGS) entry which is preliminary data.</text>
</comment>
<dbReference type="GO" id="GO:0008664">
    <property type="term" value="F:RNA 2',3'-cyclic 3'-phosphodiesterase activity"/>
    <property type="evidence" value="ECO:0007669"/>
    <property type="project" value="UniProtKB-EC"/>
</dbReference>
<feature type="short sequence motif" description="HXTX 2" evidence="2">
    <location>
        <begin position="145"/>
        <end position="148"/>
    </location>
</feature>
<dbReference type="PANTHER" id="PTHR35561">
    <property type="entry name" value="RNA 2',3'-CYCLIC PHOSPHODIESTERASE"/>
    <property type="match status" value="1"/>
</dbReference>
<dbReference type="Pfam" id="PF02834">
    <property type="entry name" value="LigT_PEase"/>
    <property type="match status" value="2"/>
</dbReference>
<dbReference type="AlphaFoldDB" id="A0A7C4XFM2"/>
<comment type="function">
    <text evidence="2">Hydrolyzes RNA 2',3'-cyclic phosphodiester to an RNA 2'-phosphomonoester.</text>
</comment>
<feature type="domain" description="Phosphoesterase HXTX" evidence="3">
    <location>
        <begin position="41"/>
        <end position="109"/>
    </location>
</feature>
<proteinExistence type="inferred from homology"/>
<comment type="similarity">
    <text evidence="2">Belongs to the 2H phosphoesterase superfamily. ThpR family.</text>
</comment>
<dbReference type="EC" id="3.1.4.58" evidence="2"/>
<name>A0A7C4XFM2_UNCW3</name>
<dbReference type="GO" id="GO:0004113">
    <property type="term" value="F:2',3'-cyclic-nucleotide 3'-phosphodiesterase activity"/>
    <property type="evidence" value="ECO:0007669"/>
    <property type="project" value="InterPro"/>
</dbReference>
<dbReference type="HAMAP" id="MF_01940">
    <property type="entry name" value="RNA_CPDase"/>
    <property type="match status" value="1"/>
</dbReference>
<dbReference type="InterPro" id="IPR014051">
    <property type="entry name" value="Phosphoesterase_HXTX"/>
</dbReference>
<feature type="short sequence motif" description="HXTX 1" evidence="2">
    <location>
        <begin position="58"/>
        <end position="61"/>
    </location>
</feature>
<dbReference type="PANTHER" id="PTHR35561:SF1">
    <property type="entry name" value="RNA 2',3'-CYCLIC PHOSPHODIESTERASE"/>
    <property type="match status" value="1"/>
</dbReference>
<dbReference type="InterPro" id="IPR004175">
    <property type="entry name" value="RNA_CPDase"/>
</dbReference>
<evidence type="ECO:0000313" key="4">
    <source>
        <dbReference type="EMBL" id="HGV97951.1"/>
    </source>
</evidence>
<protein>
    <recommendedName>
        <fullName evidence="2">RNA 2',3'-cyclic phosphodiesterase</fullName>
        <shortName evidence="2">RNA 2',3'-CPDase</shortName>
        <ecNumber evidence="2">3.1.4.58</ecNumber>
    </recommendedName>
</protein>
<evidence type="ECO:0000259" key="3">
    <source>
        <dbReference type="Pfam" id="PF02834"/>
    </source>
</evidence>
<comment type="catalytic activity">
    <reaction evidence="2">
        <text>a 3'-end 2',3'-cyclophospho-ribonucleotide-RNA + H2O = a 3'-end 2'-phospho-ribonucleotide-RNA + H(+)</text>
        <dbReference type="Rhea" id="RHEA:11828"/>
        <dbReference type="Rhea" id="RHEA-COMP:10464"/>
        <dbReference type="Rhea" id="RHEA-COMP:17353"/>
        <dbReference type="ChEBI" id="CHEBI:15377"/>
        <dbReference type="ChEBI" id="CHEBI:15378"/>
        <dbReference type="ChEBI" id="CHEBI:83064"/>
        <dbReference type="ChEBI" id="CHEBI:173113"/>
        <dbReference type="EC" id="3.1.4.58"/>
    </reaction>
</comment>
<sequence length="201" mass="23266">MKFVFFLDLIGRMDIMKRMRTFIALKIPESQRRIIWNLILKEKKKNLPIKWVEFENLHITLKFLGEIDEKKSDEVISILNDIAQKSKPITLVLEGLGCFPGPRNPRVLWVGVGAGNKETIFLAEEIENSLAKYGFKREEKKFHPHLTIGRIKKLCRVDEILAQTIRTEPFVVDSLTLFKSTLKPEGPIYEVLQNFPFAGKV</sequence>
<reference evidence="4" key="1">
    <citation type="journal article" date="2020" name="mSystems">
        <title>Genome- and Community-Level Interaction Insights into Carbon Utilization and Element Cycling Functions of Hydrothermarchaeota in Hydrothermal Sediment.</title>
        <authorList>
            <person name="Zhou Z."/>
            <person name="Liu Y."/>
            <person name="Xu W."/>
            <person name="Pan J."/>
            <person name="Luo Z.H."/>
            <person name="Li M."/>
        </authorList>
    </citation>
    <scope>NUCLEOTIDE SEQUENCE [LARGE SCALE GENOMIC DNA]</scope>
    <source>
        <strain evidence="4">SpSt-774</strain>
    </source>
</reference>
<dbReference type="Gene3D" id="3.90.1140.10">
    <property type="entry name" value="Cyclic phosphodiesterase"/>
    <property type="match status" value="1"/>
</dbReference>
<feature type="domain" description="Phosphoesterase HXTX" evidence="3">
    <location>
        <begin position="122"/>
        <end position="189"/>
    </location>
</feature>
<gene>
    <name evidence="4" type="primary">thpR</name>
    <name evidence="4" type="ORF">ENV60_06615</name>
</gene>
<evidence type="ECO:0000256" key="1">
    <source>
        <dbReference type="ARBA" id="ARBA00022801"/>
    </source>
</evidence>
<dbReference type="SUPFAM" id="SSF55144">
    <property type="entry name" value="LigT-like"/>
    <property type="match status" value="1"/>
</dbReference>
<feature type="active site" description="Proton donor" evidence="2">
    <location>
        <position position="58"/>
    </location>
</feature>
<accession>A0A7C4XFM2</accession>